<keyword evidence="2" id="KW-1185">Reference proteome</keyword>
<proteinExistence type="predicted"/>
<gene>
    <name evidence="1" type="ORF">RAG0_04001</name>
</gene>
<sequence length="567" mass="63581">MSSSGSGTKVSSSQEEYYDLGTFQRPIHTKSNDARSWFNRGLTWSYAFNHEEAAHCFEQAIAHDANCSMAYWGLAYCLGPNYNKPWDTFDKAELDSILTRGHRAAEQAHALATTAVEKALAQALRLRYPQRQAEDAKACAPWNKEYADAMRGVYENFPSDLDVAALFADALVNITPWALWDIRTGLPAEGAQTLEAEAVLDRALVLEGGNEHPGLLHLYIHLMEMSTTPEIAMPAADHLRGLIPDAGHLNHMPTHLDILCGDYRRAIASNTEAIRADERFLARAGALNFYSLYRSHNYHFRIYAAMFAGQSKVAIETIAQLEASLPEELLKIESPPMADWLEGFISMRVHASIRFGRWQDILSMNLPQDAKLYCVTTAMIHYAKGVAFAATGRLREAEETKSRFVDALKQVAPTRMLFNNTCVEILAIAKEMLDGELEYRRGNIDLAFKHLLKAIALDDDLPYDEPWGWMQPTRHAYGALLLEQGHVEKAFRVYSADLGFDDTLPRALQHPNNVWALHGYHECCVKLGKKTEACIIRQQLRMATAIADVPVKSSCFCRLSVDDKVTV</sequence>
<dbReference type="OrthoDB" id="414774at2759"/>
<dbReference type="EMBL" id="FJUX01000017">
    <property type="protein sequence ID" value="CZS93956.1"/>
    <property type="molecule type" value="Genomic_DNA"/>
</dbReference>
<organism evidence="1 2">
    <name type="scientific">Rhynchosporium agropyri</name>
    <dbReference type="NCBI Taxonomy" id="914238"/>
    <lineage>
        <taxon>Eukaryota</taxon>
        <taxon>Fungi</taxon>
        <taxon>Dikarya</taxon>
        <taxon>Ascomycota</taxon>
        <taxon>Pezizomycotina</taxon>
        <taxon>Leotiomycetes</taxon>
        <taxon>Helotiales</taxon>
        <taxon>Ploettnerulaceae</taxon>
        <taxon>Rhynchosporium</taxon>
    </lineage>
</organism>
<protein>
    <submittedName>
        <fullName evidence="1">Probable TPR domain protein</fullName>
    </submittedName>
</protein>
<reference evidence="2" key="1">
    <citation type="submission" date="2016-03" db="EMBL/GenBank/DDBJ databases">
        <authorList>
            <person name="Guldener U."/>
        </authorList>
    </citation>
    <scope>NUCLEOTIDE SEQUENCE [LARGE SCALE GENOMIC DNA]</scope>
    <source>
        <strain evidence="2">04CH-RAC-A.6.1</strain>
    </source>
</reference>
<dbReference type="Proteomes" id="UP000178912">
    <property type="component" value="Unassembled WGS sequence"/>
</dbReference>
<dbReference type="Gene3D" id="1.25.40.10">
    <property type="entry name" value="Tetratricopeptide repeat domain"/>
    <property type="match status" value="2"/>
</dbReference>
<dbReference type="PANTHER" id="PTHR45588:SF1">
    <property type="entry name" value="WW DOMAIN-CONTAINING PROTEIN"/>
    <property type="match status" value="1"/>
</dbReference>
<name>A0A1E1K790_9HELO</name>
<evidence type="ECO:0000313" key="2">
    <source>
        <dbReference type="Proteomes" id="UP000178912"/>
    </source>
</evidence>
<accession>A0A1E1K790</accession>
<dbReference type="InterPro" id="IPR011990">
    <property type="entry name" value="TPR-like_helical_dom_sf"/>
</dbReference>
<dbReference type="SUPFAM" id="SSF48452">
    <property type="entry name" value="TPR-like"/>
    <property type="match status" value="2"/>
</dbReference>
<dbReference type="PANTHER" id="PTHR45588">
    <property type="entry name" value="TPR DOMAIN-CONTAINING PROTEIN"/>
    <property type="match status" value="1"/>
</dbReference>
<dbReference type="AlphaFoldDB" id="A0A1E1K790"/>
<dbReference type="InterPro" id="IPR019734">
    <property type="entry name" value="TPR_rpt"/>
</dbReference>
<dbReference type="SMART" id="SM00028">
    <property type="entry name" value="TPR"/>
    <property type="match status" value="2"/>
</dbReference>
<evidence type="ECO:0000313" key="1">
    <source>
        <dbReference type="EMBL" id="CZS93956.1"/>
    </source>
</evidence>